<keyword evidence="6 20" id="KW-0963">Cytoplasm</keyword>
<comment type="function">
    <text evidence="19 20">Catalyzes the last two sequential reactions in the de novo biosynthetic pathway for UDP-N-acetylglucosamine (UDP-GlcNAc). The C-terminal domain catalyzes the transfer of acetyl group from acetyl coenzyme A to glucosamine-1-phosphate (GlcN-1-P) to produce N-acetylglucosamine-1-phosphate (GlcNAc-1-P), which is converted into UDP-GlcNAc by the transfer of uridine 5-monophosphate (from uridine 5-triphosphate), a reaction catalyzed by the N-terminal domain.</text>
</comment>
<evidence type="ECO:0000256" key="17">
    <source>
        <dbReference type="ARBA" id="ARBA00048247"/>
    </source>
</evidence>
<comment type="pathway">
    <text evidence="20">Bacterial outer membrane biogenesis; LPS lipid A biosynthesis.</text>
</comment>
<dbReference type="SUPFAM" id="SSF51161">
    <property type="entry name" value="Trimeric LpxA-like enzymes"/>
    <property type="match status" value="1"/>
</dbReference>
<evidence type="ECO:0000256" key="13">
    <source>
        <dbReference type="ARBA" id="ARBA00022984"/>
    </source>
</evidence>
<evidence type="ECO:0000256" key="8">
    <source>
        <dbReference type="ARBA" id="ARBA00022695"/>
    </source>
</evidence>
<evidence type="ECO:0000256" key="6">
    <source>
        <dbReference type="ARBA" id="ARBA00022490"/>
    </source>
</evidence>
<feature type="binding site" evidence="20">
    <location>
        <position position="109"/>
    </location>
    <ligand>
        <name>Mg(2+)</name>
        <dbReference type="ChEBI" id="CHEBI:18420"/>
    </ligand>
</feature>
<evidence type="ECO:0000313" key="23">
    <source>
        <dbReference type="Proteomes" id="UP001210261"/>
    </source>
</evidence>
<comment type="pathway">
    <text evidence="2 20">Nucleotide-sugar biosynthesis; UDP-N-acetyl-alpha-D-glucosamine biosynthesis; N-acetyl-alpha-D-glucosamine 1-phosphate from alpha-D-glucosamine 6-phosphate (route II): step 2/2.</text>
</comment>
<dbReference type="Gene3D" id="2.160.10.10">
    <property type="entry name" value="Hexapeptide repeat proteins"/>
    <property type="match status" value="1"/>
</dbReference>
<reference evidence="22 23" key="1">
    <citation type="submission" date="2023-01" db="EMBL/GenBank/DDBJ databases">
        <title>Description of Helicobacter ibis sp. nov. isolated from faecal droppings of black-faced ibis (Theristicus melanopis).</title>
        <authorList>
            <person name="Lopez-Cantillo M."/>
            <person name="Vidal-Veuthey B."/>
            <person name="Mella A."/>
            <person name="De La Haba R."/>
            <person name="Collado L."/>
        </authorList>
    </citation>
    <scope>NUCLEOTIDE SEQUENCE [LARGE SCALE GENOMIC DNA]</scope>
    <source>
        <strain evidence="22 23">A82</strain>
    </source>
</reference>
<comment type="pathway">
    <text evidence="3 20">Nucleotide-sugar biosynthesis; UDP-N-acetyl-alpha-D-glucosamine biosynthesis; UDP-N-acetyl-alpha-D-glucosamine from N-acetyl-alpha-D-glucosamine 1-phosphate: step 1/1.</text>
</comment>
<evidence type="ECO:0000256" key="16">
    <source>
        <dbReference type="ARBA" id="ARBA00023316"/>
    </source>
</evidence>
<evidence type="ECO:0000256" key="20">
    <source>
        <dbReference type="HAMAP-Rule" id="MF_01631"/>
    </source>
</evidence>
<dbReference type="EC" id="2.3.1.157" evidence="20"/>
<evidence type="ECO:0000256" key="19">
    <source>
        <dbReference type="ARBA" id="ARBA00049628"/>
    </source>
</evidence>
<keyword evidence="23" id="KW-1185">Reference proteome</keyword>
<evidence type="ECO:0000256" key="1">
    <source>
        <dbReference type="ARBA" id="ARBA00004496"/>
    </source>
</evidence>
<comment type="similarity">
    <text evidence="5 20">In the N-terminal section; belongs to the N-acetylglucosamine-1-phosphate uridyltransferase family.</text>
</comment>
<dbReference type="Pfam" id="PF00132">
    <property type="entry name" value="Hexapep"/>
    <property type="match status" value="1"/>
</dbReference>
<feature type="region of interest" description="N-acetyltransferase" evidence="20">
    <location>
        <begin position="252"/>
        <end position="438"/>
    </location>
</feature>
<feature type="active site" description="Proton acceptor" evidence="20">
    <location>
        <position position="343"/>
    </location>
</feature>
<feature type="binding site" evidence="20">
    <location>
        <begin position="11"/>
        <end position="14"/>
    </location>
    <ligand>
        <name>UDP-N-acetyl-alpha-D-glucosamine</name>
        <dbReference type="ChEBI" id="CHEBI:57705"/>
    </ligand>
</feature>
<keyword evidence="15 20" id="KW-0012">Acyltransferase</keyword>
<keyword evidence="10 20" id="KW-0677">Repeat</keyword>
<feature type="domain" description="Nucleotidyl transferase" evidence="21">
    <location>
        <begin position="9"/>
        <end position="211"/>
    </location>
</feature>
<evidence type="ECO:0000256" key="9">
    <source>
        <dbReference type="ARBA" id="ARBA00022723"/>
    </source>
</evidence>
<dbReference type="InterPro" id="IPR001451">
    <property type="entry name" value="Hexapep"/>
</dbReference>
<comment type="subunit">
    <text evidence="20">Homotrimer.</text>
</comment>
<keyword evidence="13 20" id="KW-0573">Peptidoglycan synthesis</keyword>
<comment type="caution">
    <text evidence="20">Lacks conserved residue(s) required for the propagation of feature annotation.</text>
</comment>
<evidence type="ECO:0000256" key="4">
    <source>
        <dbReference type="ARBA" id="ARBA00007707"/>
    </source>
</evidence>
<evidence type="ECO:0000313" key="22">
    <source>
        <dbReference type="EMBL" id="MDA3968566.1"/>
    </source>
</evidence>
<evidence type="ECO:0000256" key="18">
    <source>
        <dbReference type="ARBA" id="ARBA00048493"/>
    </source>
</evidence>
<dbReference type="InterPro" id="IPR005835">
    <property type="entry name" value="NTP_transferase_dom"/>
</dbReference>
<evidence type="ECO:0000256" key="12">
    <source>
        <dbReference type="ARBA" id="ARBA00022960"/>
    </source>
</evidence>
<comment type="similarity">
    <text evidence="4 20">In the C-terminal section; belongs to the transferase hexapeptide repeat family.</text>
</comment>
<feature type="region of interest" description="Pyrophosphorylase" evidence="20">
    <location>
        <begin position="1"/>
        <end position="230"/>
    </location>
</feature>
<feature type="binding site" evidence="20">
    <location>
        <begin position="88"/>
        <end position="89"/>
    </location>
    <ligand>
        <name>UDP-N-acetyl-alpha-D-glucosamine</name>
        <dbReference type="ChEBI" id="CHEBI:57705"/>
    </ligand>
</feature>
<evidence type="ECO:0000259" key="21">
    <source>
        <dbReference type="Pfam" id="PF00483"/>
    </source>
</evidence>
<keyword evidence="8 20" id="KW-0548">Nucleotidyltransferase</keyword>
<evidence type="ECO:0000256" key="7">
    <source>
        <dbReference type="ARBA" id="ARBA00022679"/>
    </source>
</evidence>
<proteinExistence type="inferred from homology"/>
<keyword evidence="9 20" id="KW-0479">Metal-binding</keyword>
<protein>
    <recommendedName>
        <fullName evidence="20">Bifunctional protein GlmU</fullName>
    </recommendedName>
    <domain>
        <recommendedName>
            <fullName evidence="20">UDP-N-acetylglucosamine pyrophosphorylase</fullName>
            <ecNumber evidence="20">2.7.7.23</ecNumber>
        </recommendedName>
        <alternativeName>
            <fullName evidence="20">N-acetylglucosamine-1-phosphate uridyltransferase</fullName>
        </alternativeName>
    </domain>
    <domain>
        <recommendedName>
            <fullName evidence="20">Glucosamine-1-phosphate N-acetyltransferase</fullName>
            <ecNumber evidence="20">2.3.1.157</ecNumber>
        </recommendedName>
    </domain>
</protein>
<evidence type="ECO:0000256" key="14">
    <source>
        <dbReference type="ARBA" id="ARBA00023268"/>
    </source>
</evidence>
<evidence type="ECO:0000256" key="15">
    <source>
        <dbReference type="ARBA" id="ARBA00023315"/>
    </source>
</evidence>
<comment type="catalytic activity">
    <reaction evidence="17 20">
        <text>alpha-D-glucosamine 1-phosphate + acetyl-CoA = N-acetyl-alpha-D-glucosamine 1-phosphate + CoA + H(+)</text>
        <dbReference type="Rhea" id="RHEA:13725"/>
        <dbReference type="ChEBI" id="CHEBI:15378"/>
        <dbReference type="ChEBI" id="CHEBI:57287"/>
        <dbReference type="ChEBI" id="CHEBI:57288"/>
        <dbReference type="ChEBI" id="CHEBI:57776"/>
        <dbReference type="ChEBI" id="CHEBI:58516"/>
        <dbReference type="EC" id="2.3.1.157"/>
    </reaction>
</comment>
<feature type="binding site" evidence="20">
    <location>
        <position position="385"/>
    </location>
    <ligand>
        <name>acetyl-CoA</name>
        <dbReference type="ChEBI" id="CHEBI:57288"/>
    </ligand>
</feature>
<keyword evidence="11 20" id="KW-0460">Magnesium</keyword>
<dbReference type="InterPro" id="IPR029044">
    <property type="entry name" value="Nucleotide-diphossugar_trans"/>
</dbReference>
<keyword evidence="16 20" id="KW-0961">Cell wall biogenesis/degradation</keyword>
<dbReference type="PANTHER" id="PTHR43584:SF3">
    <property type="entry name" value="BIFUNCTIONAL PROTEIN GLMU"/>
    <property type="match status" value="1"/>
</dbReference>
<evidence type="ECO:0000256" key="2">
    <source>
        <dbReference type="ARBA" id="ARBA00005166"/>
    </source>
</evidence>
<keyword evidence="7 20" id="KW-0808">Transferase</keyword>
<feature type="binding site" evidence="20">
    <location>
        <position position="357"/>
    </location>
    <ligand>
        <name>UDP-N-acetyl-alpha-D-glucosamine</name>
        <dbReference type="ChEBI" id="CHEBI:57705"/>
    </ligand>
</feature>
<dbReference type="Proteomes" id="UP001210261">
    <property type="component" value="Unassembled WGS sequence"/>
</dbReference>
<organism evidence="22 23">
    <name type="scientific">Helicobacter ibis</name>
    <dbReference type="NCBI Taxonomy" id="2962633"/>
    <lineage>
        <taxon>Bacteria</taxon>
        <taxon>Pseudomonadati</taxon>
        <taxon>Campylobacterota</taxon>
        <taxon>Epsilonproteobacteria</taxon>
        <taxon>Campylobacterales</taxon>
        <taxon>Helicobacteraceae</taxon>
        <taxon>Helicobacter</taxon>
    </lineage>
</organism>
<dbReference type="EC" id="2.7.7.23" evidence="20"/>
<comment type="subcellular location">
    <subcellularLocation>
        <location evidence="1 20">Cytoplasm</location>
    </subcellularLocation>
</comment>
<feature type="binding site" evidence="20">
    <location>
        <position position="142"/>
    </location>
    <ligand>
        <name>UDP-N-acetyl-alpha-D-glucosamine</name>
        <dbReference type="ChEBI" id="CHEBI:57705"/>
    </ligand>
</feature>
<feature type="binding site" evidence="20">
    <location>
        <position position="228"/>
    </location>
    <ligand>
        <name>Mg(2+)</name>
        <dbReference type="ChEBI" id="CHEBI:18420"/>
    </ligand>
</feature>
<dbReference type="CDD" id="cd02540">
    <property type="entry name" value="GT2_GlmU_N_bac"/>
    <property type="match status" value="1"/>
</dbReference>
<comment type="cofactor">
    <cofactor evidence="20">
        <name>Mg(2+)</name>
        <dbReference type="ChEBI" id="CHEBI:18420"/>
    </cofactor>
    <text evidence="20">Binds 1 Mg(2+) ion per subunit.</text>
</comment>
<evidence type="ECO:0000256" key="5">
    <source>
        <dbReference type="ARBA" id="ARBA00007947"/>
    </source>
</evidence>
<gene>
    <name evidence="20 22" type="primary">glmU</name>
    <name evidence="22" type="ORF">PF021_02630</name>
</gene>
<dbReference type="HAMAP" id="MF_01631">
    <property type="entry name" value="GlmU"/>
    <property type="match status" value="1"/>
</dbReference>
<evidence type="ECO:0000256" key="3">
    <source>
        <dbReference type="ARBA" id="ARBA00005208"/>
    </source>
</evidence>
<comment type="catalytic activity">
    <reaction evidence="18 20">
        <text>N-acetyl-alpha-D-glucosamine 1-phosphate + UTP + H(+) = UDP-N-acetyl-alpha-D-glucosamine + diphosphate</text>
        <dbReference type="Rhea" id="RHEA:13509"/>
        <dbReference type="ChEBI" id="CHEBI:15378"/>
        <dbReference type="ChEBI" id="CHEBI:33019"/>
        <dbReference type="ChEBI" id="CHEBI:46398"/>
        <dbReference type="ChEBI" id="CHEBI:57705"/>
        <dbReference type="ChEBI" id="CHEBI:57776"/>
        <dbReference type="EC" id="2.7.7.23"/>
    </reaction>
</comment>
<dbReference type="EMBL" id="JAQHXR010000001">
    <property type="protein sequence ID" value="MDA3968566.1"/>
    <property type="molecule type" value="Genomic_DNA"/>
</dbReference>
<feature type="binding site" evidence="20">
    <location>
        <position position="171"/>
    </location>
    <ligand>
        <name>UDP-N-acetyl-alpha-D-glucosamine</name>
        <dbReference type="ChEBI" id="CHEBI:57705"/>
    </ligand>
</feature>
<dbReference type="SUPFAM" id="SSF53448">
    <property type="entry name" value="Nucleotide-diphospho-sugar transferases"/>
    <property type="match status" value="1"/>
</dbReference>
<dbReference type="InterPro" id="IPR050065">
    <property type="entry name" value="GlmU-like"/>
</dbReference>
<dbReference type="PANTHER" id="PTHR43584">
    <property type="entry name" value="NUCLEOTIDYL TRANSFERASE"/>
    <property type="match status" value="1"/>
</dbReference>
<evidence type="ECO:0000256" key="11">
    <source>
        <dbReference type="ARBA" id="ARBA00022842"/>
    </source>
</evidence>
<sequence>MNKNNISIVILAAGKGTRMKSNTPKVLHKICGKEMLYYSIREALKISDDVSVILGFESEKIKDSMLQHFNKYESDLNFFIQDLENYPGTGGALKSYTPKHNKILVLNGDMPLIQASELEEFLKQDSKITMSVINKPNTNGYGRVVIKNNEVQEIIEEKDANKEILSLSTLNAGIYCFNKEILDKYIPMLDNNNNQKEYYLTDVITLAKKDNVAIKPMFVEMQNYKGVNDKIDLSQAETIMCSRIKNKWLKEGVIMHLPDTIYIEDSVIFSGECIIESGVGIYGNSKIINSHIKQNSIIEDSIIEDSDIGPLAHIRPKCNIANTHIGNFVEVKKSELNGIKAGHLSYIGDSQIQEGSNVGAGFITCNYDGKSKHKTIIGKNVFIGSDVQAVAPLTIEDNSIIGAGSTIRSNVKSGELYLTKGEEIRKSGFFYKFFNKGE</sequence>
<feature type="binding site" evidence="20">
    <location>
        <position position="228"/>
    </location>
    <ligand>
        <name>UDP-N-acetyl-alpha-D-glucosamine</name>
        <dbReference type="ChEBI" id="CHEBI:57705"/>
    </ligand>
</feature>
<keyword evidence="12 20" id="KW-0133">Cell shape</keyword>
<dbReference type="InterPro" id="IPR011004">
    <property type="entry name" value="Trimer_LpxA-like_sf"/>
</dbReference>
<dbReference type="NCBIfam" id="NF010939">
    <property type="entry name" value="PRK14359.1"/>
    <property type="match status" value="1"/>
</dbReference>
<feature type="region of interest" description="Linker" evidence="20">
    <location>
        <begin position="231"/>
        <end position="251"/>
    </location>
</feature>
<feature type="binding site" evidence="20">
    <location>
        <position position="332"/>
    </location>
    <ligand>
        <name>UDP-N-acetyl-alpha-D-glucosamine</name>
        <dbReference type="ChEBI" id="CHEBI:57705"/>
    </ligand>
</feature>
<dbReference type="GO" id="GO:0003977">
    <property type="term" value="F:UDP-N-acetylglucosamine diphosphorylase activity"/>
    <property type="evidence" value="ECO:0007669"/>
    <property type="project" value="UniProtKB-EC"/>
</dbReference>
<dbReference type="NCBIfam" id="TIGR01173">
    <property type="entry name" value="glmU"/>
    <property type="match status" value="1"/>
</dbReference>
<accession>A0ABT4VCY8</accession>
<name>A0ABT4VCY8_9HELI</name>
<dbReference type="Gene3D" id="3.90.550.10">
    <property type="entry name" value="Spore Coat Polysaccharide Biosynthesis Protein SpsA, Chain A"/>
    <property type="match status" value="1"/>
</dbReference>
<feature type="binding site" evidence="20">
    <location>
        <position position="315"/>
    </location>
    <ligand>
        <name>UDP-N-acetyl-alpha-D-glucosamine</name>
        <dbReference type="ChEBI" id="CHEBI:57705"/>
    </ligand>
</feature>
<feature type="binding site" evidence="20">
    <location>
        <position position="346"/>
    </location>
    <ligand>
        <name>UDP-N-acetyl-alpha-D-glucosamine</name>
        <dbReference type="ChEBI" id="CHEBI:57705"/>
    </ligand>
</feature>
<keyword evidence="14 20" id="KW-0511">Multifunctional enzyme</keyword>
<feature type="binding site" evidence="20">
    <location>
        <position position="403"/>
    </location>
    <ligand>
        <name>acetyl-CoA</name>
        <dbReference type="ChEBI" id="CHEBI:57288"/>
    </ligand>
</feature>
<dbReference type="RefSeq" id="WP_271020850.1">
    <property type="nucleotide sequence ID" value="NZ_JAQHXR010000001.1"/>
</dbReference>
<comment type="caution">
    <text evidence="22">The sequence shown here is derived from an EMBL/GenBank/DDBJ whole genome shotgun (WGS) entry which is preliminary data.</text>
</comment>
<feature type="binding site" evidence="20">
    <location>
        <begin position="366"/>
        <end position="367"/>
    </location>
    <ligand>
        <name>acetyl-CoA</name>
        <dbReference type="ChEBI" id="CHEBI:57288"/>
    </ligand>
</feature>
<feature type="binding site" evidence="20">
    <location>
        <position position="360"/>
    </location>
    <ligand>
        <name>acetyl-CoA</name>
        <dbReference type="ChEBI" id="CHEBI:57288"/>
    </ligand>
</feature>
<dbReference type="InterPro" id="IPR005882">
    <property type="entry name" value="Bifunctional_GlmU"/>
</dbReference>
<evidence type="ECO:0000256" key="10">
    <source>
        <dbReference type="ARBA" id="ARBA00022737"/>
    </source>
</evidence>
<dbReference type="Pfam" id="PF00483">
    <property type="entry name" value="NTP_transferase"/>
    <property type="match status" value="1"/>
</dbReference>
<feature type="binding site" evidence="20">
    <location>
        <position position="25"/>
    </location>
    <ligand>
        <name>UDP-N-acetyl-alpha-D-glucosamine</name>
        <dbReference type="ChEBI" id="CHEBI:57705"/>
    </ligand>
</feature>
<feature type="binding site" evidence="20">
    <location>
        <position position="156"/>
    </location>
    <ligand>
        <name>UDP-N-acetyl-alpha-D-glucosamine</name>
        <dbReference type="ChEBI" id="CHEBI:57705"/>
    </ligand>
</feature>